<accession>A0A3S9IBX8</accession>
<keyword evidence="3" id="KW-1185">Reference proteome</keyword>
<feature type="transmembrane region" description="Helical" evidence="1">
    <location>
        <begin position="70"/>
        <end position="93"/>
    </location>
</feature>
<dbReference type="EMBL" id="CP034463">
    <property type="protein sequence ID" value="AZP21871.1"/>
    <property type="molecule type" value="Genomic_DNA"/>
</dbReference>
<gene>
    <name evidence="2" type="ORF">EJC51_40790</name>
</gene>
<dbReference type="AlphaFoldDB" id="A0A3S9IBX8"/>
<keyword evidence="1" id="KW-0472">Membrane</keyword>
<dbReference type="RefSeq" id="WP_126275688.1">
    <property type="nucleotide sequence ID" value="NZ_CP034463.1"/>
</dbReference>
<protein>
    <submittedName>
        <fullName evidence="2">DUF2182 domain-containing protein</fullName>
    </submittedName>
</protein>
<feature type="transmembrane region" description="Helical" evidence="1">
    <location>
        <begin position="113"/>
        <end position="138"/>
    </location>
</feature>
<keyword evidence="1" id="KW-1133">Transmembrane helix</keyword>
<feature type="transmembrane region" description="Helical" evidence="1">
    <location>
        <begin position="245"/>
        <end position="265"/>
    </location>
</feature>
<feature type="transmembrane region" description="Helical" evidence="1">
    <location>
        <begin position="200"/>
        <end position="233"/>
    </location>
</feature>
<name>A0A3S9IBX8_9ACTN</name>
<dbReference type="InterPro" id="IPR018688">
    <property type="entry name" value="PpoB2-like"/>
</dbReference>
<proteinExistence type="predicted"/>
<feature type="transmembrane region" description="Helical" evidence="1">
    <location>
        <begin position="144"/>
        <end position="161"/>
    </location>
</feature>
<dbReference type="KEGG" id="saqu:EJC51_40790"/>
<evidence type="ECO:0000313" key="2">
    <source>
        <dbReference type="EMBL" id="AZP21871.1"/>
    </source>
</evidence>
<feature type="transmembrane region" description="Helical" evidence="1">
    <location>
        <begin position="30"/>
        <end position="50"/>
    </location>
</feature>
<evidence type="ECO:0000256" key="1">
    <source>
        <dbReference type="SAM" id="Phobius"/>
    </source>
</evidence>
<sequence length="279" mass="29666">MRHSRPSVVPSAPPVAPTGAGGGLLPARDLAAAWFLVVLIAVPAWVLTIGQARDMGVEPGTMGMALPLFLLLWVTMMAAMMLPSMAPVAITWVRGIGRQSSGWVRTARTVAFIAGYLLVWTAFGLLAYVALALTGSLVDDHPTAGRWIGAIAYLLAGLYQLGPLKYVCLRHCRDPLSHLVRYSGFRGPVRDLRVGLHHGAYCVGCCAGLMVVLVPLGVMNVAAMAGLAVVIFLEKLSPRGVLLGRFVGVAFLVLAVLAPFQDWLLPGLRDSMPAMDDGM</sequence>
<organism evidence="2 3">
    <name type="scientific">Streptomyces aquilus</name>
    <dbReference type="NCBI Taxonomy" id="2548456"/>
    <lineage>
        <taxon>Bacteria</taxon>
        <taxon>Bacillati</taxon>
        <taxon>Actinomycetota</taxon>
        <taxon>Actinomycetes</taxon>
        <taxon>Kitasatosporales</taxon>
        <taxon>Streptomycetaceae</taxon>
        <taxon>Streptomyces</taxon>
    </lineage>
</organism>
<dbReference type="Proteomes" id="UP000280197">
    <property type="component" value="Chromosome"/>
</dbReference>
<dbReference type="Pfam" id="PF09948">
    <property type="entry name" value="PpoB2"/>
    <property type="match status" value="1"/>
</dbReference>
<keyword evidence="1" id="KW-0812">Transmembrane</keyword>
<evidence type="ECO:0000313" key="3">
    <source>
        <dbReference type="Proteomes" id="UP000280197"/>
    </source>
</evidence>
<reference evidence="2 3" key="1">
    <citation type="submission" date="2018-12" db="EMBL/GenBank/DDBJ databases">
        <authorList>
            <person name="Li K."/>
        </authorList>
    </citation>
    <scope>NUCLEOTIDE SEQUENCE [LARGE SCALE GENOMIC DNA]</scope>
    <source>
        <strain evidence="3">CR22</strain>
    </source>
</reference>